<keyword evidence="1" id="KW-0456">Lyase</keyword>
<keyword evidence="5" id="KW-1185">Reference proteome</keyword>
<dbReference type="NCBIfam" id="NF003915">
    <property type="entry name" value="PRK05441.1"/>
    <property type="match status" value="1"/>
</dbReference>
<accession>A0A2T0RYS5</accession>
<evidence type="ECO:0000256" key="2">
    <source>
        <dbReference type="ARBA" id="ARBA00023277"/>
    </source>
</evidence>
<dbReference type="InterPro" id="IPR040190">
    <property type="entry name" value="MURQ/GCKR"/>
</dbReference>
<dbReference type="OrthoDB" id="9813395at2"/>
<dbReference type="Gene3D" id="3.40.50.10490">
    <property type="entry name" value="Glucose-6-phosphate isomerase like protein, domain 1"/>
    <property type="match status" value="1"/>
</dbReference>
<dbReference type="InterPro" id="IPR001347">
    <property type="entry name" value="SIS_dom"/>
</dbReference>
<dbReference type="EMBL" id="PVTD01000001">
    <property type="protein sequence ID" value="PRY26331.1"/>
    <property type="molecule type" value="Genomic_DNA"/>
</dbReference>
<protein>
    <submittedName>
        <fullName evidence="4">N-acetylmuramic acid 6-phosphate etherase</fullName>
    </submittedName>
</protein>
<keyword evidence="2" id="KW-0119">Carbohydrate metabolism</keyword>
<dbReference type="AlphaFoldDB" id="A0A2T0RYS5"/>
<dbReference type="PROSITE" id="PS51464">
    <property type="entry name" value="SIS"/>
    <property type="match status" value="1"/>
</dbReference>
<comment type="caution">
    <text evidence="4">The sequence shown here is derived from an EMBL/GenBank/DDBJ whole genome shotgun (WGS) entry which is preliminary data.</text>
</comment>
<proteinExistence type="predicted"/>
<dbReference type="Gene3D" id="1.10.8.1080">
    <property type="match status" value="1"/>
</dbReference>
<dbReference type="RefSeq" id="WP_106203115.1">
    <property type="nucleotide sequence ID" value="NZ_PVTD01000001.1"/>
</dbReference>
<dbReference type="InterPro" id="IPR005488">
    <property type="entry name" value="Etherase_MurQ"/>
</dbReference>
<dbReference type="InterPro" id="IPR046348">
    <property type="entry name" value="SIS_dom_sf"/>
</dbReference>
<dbReference type="PANTHER" id="PTHR10088">
    <property type="entry name" value="GLUCOKINASE REGULATORY PROTEIN"/>
    <property type="match status" value="1"/>
</dbReference>
<reference evidence="4 5" key="1">
    <citation type="submission" date="2018-03" db="EMBL/GenBank/DDBJ databases">
        <title>Genomic Encyclopedia of Archaeal and Bacterial Type Strains, Phase II (KMG-II): from individual species to whole genera.</title>
        <authorList>
            <person name="Goeker M."/>
        </authorList>
    </citation>
    <scope>NUCLEOTIDE SEQUENCE [LARGE SCALE GENOMIC DNA]</scope>
    <source>
        <strain evidence="4 5">DSM 29328</strain>
    </source>
</reference>
<evidence type="ECO:0000313" key="4">
    <source>
        <dbReference type="EMBL" id="PRY26331.1"/>
    </source>
</evidence>
<dbReference type="Proteomes" id="UP000239480">
    <property type="component" value="Unassembled WGS sequence"/>
</dbReference>
<dbReference type="GO" id="GO:0016835">
    <property type="term" value="F:carbon-oxygen lyase activity"/>
    <property type="evidence" value="ECO:0007669"/>
    <property type="project" value="InterPro"/>
</dbReference>
<dbReference type="GO" id="GO:0009254">
    <property type="term" value="P:peptidoglycan turnover"/>
    <property type="evidence" value="ECO:0007669"/>
    <property type="project" value="TreeGrafter"/>
</dbReference>
<dbReference type="PANTHER" id="PTHR10088:SF4">
    <property type="entry name" value="GLUCOKINASE REGULATORY PROTEIN"/>
    <property type="match status" value="1"/>
</dbReference>
<feature type="domain" description="SIS" evidence="3">
    <location>
        <begin position="53"/>
        <end position="214"/>
    </location>
</feature>
<evidence type="ECO:0000313" key="5">
    <source>
        <dbReference type="Proteomes" id="UP000239480"/>
    </source>
</evidence>
<dbReference type="CDD" id="cd05007">
    <property type="entry name" value="SIS_Etherase"/>
    <property type="match status" value="1"/>
</dbReference>
<dbReference type="GO" id="GO:0046348">
    <property type="term" value="P:amino sugar catabolic process"/>
    <property type="evidence" value="ECO:0007669"/>
    <property type="project" value="InterPro"/>
</dbReference>
<organism evidence="4 5">
    <name type="scientific">Aliiruegeria haliotis</name>
    <dbReference type="NCBI Taxonomy" id="1280846"/>
    <lineage>
        <taxon>Bacteria</taxon>
        <taxon>Pseudomonadati</taxon>
        <taxon>Pseudomonadota</taxon>
        <taxon>Alphaproteobacteria</taxon>
        <taxon>Rhodobacterales</taxon>
        <taxon>Roseobacteraceae</taxon>
        <taxon>Aliiruegeria</taxon>
    </lineage>
</organism>
<evidence type="ECO:0000259" key="3">
    <source>
        <dbReference type="PROSITE" id="PS51464"/>
    </source>
</evidence>
<dbReference type="GO" id="GO:0097367">
    <property type="term" value="F:carbohydrate derivative binding"/>
    <property type="evidence" value="ECO:0007669"/>
    <property type="project" value="InterPro"/>
</dbReference>
<dbReference type="Pfam" id="PF13580">
    <property type="entry name" value="SIS_2"/>
    <property type="match status" value="1"/>
</dbReference>
<sequence>MPLPTTETLHPDAAGLDARPLSEAATILHAGQAAALAAVAPAVQDIARGAELMADTLRNGGRLVYVAAGSSGLMALADAAELGATFGISADRIVLHMAGGVPVDACMPGDTEDDADAATAAARDVREEDLIVTLSASGTTPYPLSFIEAARPKGARVIAIANNSDTPLLKAADVAILLATPPEVISGSTRLGAGTAQKVALNMMSTLMGIALGHVHDGMMVNVVADNAKLRGRAAGIVSQIAGVSAEEASRCLERCNGKVKPAVLLAAGAMTTDAAEALLHTTGGRLRAALQELETA</sequence>
<dbReference type="GO" id="GO:0016803">
    <property type="term" value="F:ether hydrolase activity"/>
    <property type="evidence" value="ECO:0007669"/>
    <property type="project" value="TreeGrafter"/>
</dbReference>
<gene>
    <name evidence="4" type="ORF">CLV78_101426</name>
</gene>
<evidence type="ECO:0000256" key="1">
    <source>
        <dbReference type="ARBA" id="ARBA00023239"/>
    </source>
</evidence>
<name>A0A2T0RYS5_9RHOB</name>
<dbReference type="SUPFAM" id="SSF53697">
    <property type="entry name" value="SIS domain"/>
    <property type="match status" value="1"/>
</dbReference>